<protein>
    <submittedName>
        <fullName evidence="1">Uncharacterized protein</fullName>
    </submittedName>
</protein>
<proteinExistence type="predicted"/>
<feature type="non-terminal residue" evidence="1">
    <location>
        <position position="1"/>
    </location>
</feature>
<feature type="non-terminal residue" evidence="1">
    <location>
        <position position="139"/>
    </location>
</feature>
<evidence type="ECO:0000313" key="2">
    <source>
        <dbReference type="Proteomes" id="UP001140087"/>
    </source>
</evidence>
<dbReference type="Proteomes" id="UP001140087">
    <property type="component" value="Unassembled WGS sequence"/>
</dbReference>
<organism evidence="1 2">
    <name type="scientific">Coemansia helicoidea</name>
    <dbReference type="NCBI Taxonomy" id="1286919"/>
    <lineage>
        <taxon>Eukaryota</taxon>
        <taxon>Fungi</taxon>
        <taxon>Fungi incertae sedis</taxon>
        <taxon>Zoopagomycota</taxon>
        <taxon>Kickxellomycotina</taxon>
        <taxon>Kickxellomycetes</taxon>
        <taxon>Kickxellales</taxon>
        <taxon>Kickxellaceae</taxon>
        <taxon>Coemansia</taxon>
    </lineage>
</organism>
<reference evidence="1" key="1">
    <citation type="submission" date="2022-07" db="EMBL/GenBank/DDBJ databases">
        <title>Phylogenomic reconstructions and comparative analyses of Kickxellomycotina fungi.</title>
        <authorList>
            <person name="Reynolds N.K."/>
            <person name="Stajich J.E."/>
            <person name="Barry K."/>
            <person name="Grigoriev I.V."/>
            <person name="Crous P."/>
            <person name="Smith M.E."/>
        </authorList>
    </citation>
    <scope>NUCLEOTIDE SEQUENCE</scope>
    <source>
        <strain evidence="1">BCRC 34780</strain>
    </source>
</reference>
<dbReference type="EMBL" id="JANBUN010002101">
    <property type="protein sequence ID" value="KAJ2795652.1"/>
    <property type="molecule type" value="Genomic_DNA"/>
</dbReference>
<sequence>QACRRQQPRGQGPVLHRPRGLPEQRVPVVRDQARRQLFEAGGQVPDARRASCGRRRQPHPNPGGPWGRPGCACRHAGQGPAEAQRDERDPDQGHCHGDHAAPDGGHQRGHWHVDQRDAPQRDDNRGPGRPGAGAARPGV</sequence>
<evidence type="ECO:0000313" key="1">
    <source>
        <dbReference type="EMBL" id="KAJ2795652.1"/>
    </source>
</evidence>
<keyword evidence="2" id="KW-1185">Reference proteome</keyword>
<accession>A0ACC1KV37</accession>
<comment type="caution">
    <text evidence="1">The sequence shown here is derived from an EMBL/GenBank/DDBJ whole genome shotgun (WGS) entry which is preliminary data.</text>
</comment>
<name>A0ACC1KV37_9FUNG</name>
<gene>
    <name evidence="1" type="ORF">H4R21_005026</name>
</gene>